<name>A0ABQ3EAP5_9GAMM</name>
<accession>A0ABQ3EAP5</accession>
<dbReference type="Proteomes" id="UP000646745">
    <property type="component" value="Unassembled WGS sequence"/>
</dbReference>
<dbReference type="EMBL" id="BMZI01000007">
    <property type="protein sequence ID" value="GHB30384.1"/>
    <property type="molecule type" value="Genomic_DNA"/>
</dbReference>
<organism evidence="1 2">
    <name type="scientific">Salinicola rhizosphaerae</name>
    <dbReference type="NCBI Taxonomy" id="1443141"/>
    <lineage>
        <taxon>Bacteria</taxon>
        <taxon>Pseudomonadati</taxon>
        <taxon>Pseudomonadota</taxon>
        <taxon>Gammaproteobacteria</taxon>
        <taxon>Oceanospirillales</taxon>
        <taxon>Halomonadaceae</taxon>
        <taxon>Salinicola</taxon>
    </lineage>
</organism>
<evidence type="ECO:0000313" key="2">
    <source>
        <dbReference type="Proteomes" id="UP000646745"/>
    </source>
</evidence>
<reference evidence="2" key="1">
    <citation type="journal article" date="2019" name="Int. J. Syst. Evol. Microbiol.">
        <title>The Global Catalogue of Microorganisms (GCM) 10K type strain sequencing project: providing services to taxonomists for standard genome sequencing and annotation.</title>
        <authorList>
            <consortium name="The Broad Institute Genomics Platform"/>
            <consortium name="The Broad Institute Genome Sequencing Center for Infectious Disease"/>
            <person name="Wu L."/>
            <person name="Ma J."/>
        </authorList>
    </citation>
    <scope>NUCLEOTIDE SEQUENCE [LARGE SCALE GENOMIC DNA]</scope>
    <source>
        <strain evidence="2">KCTC 32998</strain>
    </source>
</reference>
<keyword evidence="2" id="KW-1185">Reference proteome</keyword>
<sequence length="108" mass="11696">MKLIIEPQESSLTASYSASGNILTVSMGGVSDTFDFGTEDGVFTEFESPELPVCPVQRAAMADGVVTAAVIGFYTPTPPEKADDETDQDFKVRIDEWTASKQVREVDI</sequence>
<gene>
    <name evidence="1" type="ORF">GCM10009038_31450</name>
</gene>
<proteinExistence type="predicted"/>
<comment type="caution">
    <text evidence="1">The sequence shown here is derived from an EMBL/GenBank/DDBJ whole genome shotgun (WGS) entry which is preliminary data.</text>
</comment>
<evidence type="ECO:0000313" key="1">
    <source>
        <dbReference type="EMBL" id="GHB30384.1"/>
    </source>
</evidence>
<protein>
    <submittedName>
        <fullName evidence="1">Uncharacterized protein</fullName>
    </submittedName>
</protein>
<dbReference type="RefSeq" id="WP_189445675.1">
    <property type="nucleotide sequence ID" value="NZ_BMZI01000007.1"/>
</dbReference>